<comment type="caution">
    <text evidence="1">The sequence shown here is derived from an EMBL/GenBank/DDBJ whole genome shotgun (WGS) entry which is preliminary data.</text>
</comment>
<dbReference type="EMBL" id="CM046128">
    <property type="protein sequence ID" value="KAI8433385.1"/>
    <property type="molecule type" value="Genomic_DNA"/>
</dbReference>
<proteinExistence type="predicted"/>
<sequence length="407" mass="45722">MSFEELINLFPCLYDPRNIIFQDRTIKRRALETLQTRLNNLGAEALDLVDVRRKVRNYQAVLRRSRRRSARQARSDDNSRAPSPDLIVIDDYEDDSDPGTLSLTETNQSLAEPTTSRQCQDRMEPFTEINTGNKIPINLRRKFSSTELGTSTEEAEMDIASAKKNGNEPFTEINTGNKIPINLRRKFSSTELGTSTEAEMDIASCLTDSLYWAAHTGLISYQAAASTNASRAVTDISTTASSLLQMLDQAHRQHKASQEGMEHFTVAVGALGASITNYMREVDTRVLAAASMHERRETHQPSPSVDSMATSARQTPRNDYLGSSNQRLFSRITRSPIPTTDQNLKPKIIHGVTDELKRLREKQVNNSTRPSLITCPIEVTLSLKTFITRLLFKSFSEAKHYSTRCDS</sequence>
<evidence type="ECO:0000313" key="1">
    <source>
        <dbReference type="EMBL" id="KAI8433385.1"/>
    </source>
</evidence>
<keyword evidence="2" id="KW-1185">Reference proteome</keyword>
<accession>A0ACC0KB08</accession>
<reference evidence="1 2" key="1">
    <citation type="journal article" date="2022" name="Genome Biol. Evol.">
        <title>The Spruce Budworm Genome: Reconstructing the Evolutionary History of Antifreeze Proteins.</title>
        <authorList>
            <person name="Beliveau C."/>
            <person name="Gagne P."/>
            <person name="Picq S."/>
            <person name="Vernygora O."/>
            <person name="Keeling C.I."/>
            <person name="Pinkney K."/>
            <person name="Doucet D."/>
            <person name="Wen F."/>
            <person name="Johnston J.S."/>
            <person name="Maaroufi H."/>
            <person name="Boyle B."/>
            <person name="Laroche J."/>
            <person name="Dewar K."/>
            <person name="Juretic N."/>
            <person name="Blackburn G."/>
            <person name="Nisole A."/>
            <person name="Brunet B."/>
            <person name="Brandao M."/>
            <person name="Lumley L."/>
            <person name="Duan J."/>
            <person name="Quan G."/>
            <person name="Lucarotti C.J."/>
            <person name="Roe A.D."/>
            <person name="Sperling F.A.H."/>
            <person name="Levesque R.C."/>
            <person name="Cusson M."/>
        </authorList>
    </citation>
    <scope>NUCLEOTIDE SEQUENCE [LARGE SCALE GENOMIC DNA]</scope>
    <source>
        <strain evidence="1">Glfc:IPQL:Cfum</strain>
    </source>
</reference>
<protein>
    <submittedName>
        <fullName evidence="1">Uncharacterized protein</fullName>
    </submittedName>
</protein>
<organism evidence="1 2">
    <name type="scientific">Choristoneura fumiferana</name>
    <name type="common">Spruce budworm moth</name>
    <name type="synonym">Archips fumiferana</name>
    <dbReference type="NCBI Taxonomy" id="7141"/>
    <lineage>
        <taxon>Eukaryota</taxon>
        <taxon>Metazoa</taxon>
        <taxon>Ecdysozoa</taxon>
        <taxon>Arthropoda</taxon>
        <taxon>Hexapoda</taxon>
        <taxon>Insecta</taxon>
        <taxon>Pterygota</taxon>
        <taxon>Neoptera</taxon>
        <taxon>Endopterygota</taxon>
        <taxon>Lepidoptera</taxon>
        <taxon>Glossata</taxon>
        <taxon>Ditrysia</taxon>
        <taxon>Tortricoidea</taxon>
        <taxon>Tortricidae</taxon>
        <taxon>Tortricinae</taxon>
        <taxon>Choristoneura</taxon>
    </lineage>
</organism>
<dbReference type="Proteomes" id="UP001064048">
    <property type="component" value="Chromosome 28"/>
</dbReference>
<gene>
    <name evidence="1" type="ORF">MSG28_015425</name>
</gene>
<name>A0ACC0KB08_CHOFU</name>
<evidence type="ECO:0000313" key="2">
    <source>
        <dbReference type="Proteomes" id="UP001064048"/>
    </source>
</evidence>